<proteinExistence type="predicted"/>
<evidence type="ECO:0000313" key="1">
    <source>
        <dbReference type="EMBL" id="PQQ01644.1"/>
    </source>
</evidence>
<sequence length="84" mass="9398">MWLGTWVPKASQSLRVARRCGQALECRRRHKACVSQGNVARHLGADGIRLACRNLKCRRAWGADGAKLACRKAMWLGTRVRPKA</sequence>
<keyword evidence="2" id="KW-1185">Reference proteome</keyword>
<accession>A0A314YC18</accession>
<name>A0A314YC18_PRUYE</name>
<dbReference type="EMBL" id="PJQY01001545">
    <property type="protein sequence ID" value="PQQ01644.1"/>
    <property type="molecule type" value="Genomic_DNA"/>
</dbReference>
<protein>
    <submittedName>
        <fullName evidence="1">Uncharacterized protein</fullName>
    </submittedName>
</protein>
<evidence type="ECO:0000313" key="2">
    <source>
        <dbReference type="Proteomes" id="UP000250321"/>
    </source>
</evidence>
<comment type="caution">
    <text evidence="1">The sequence shown here is derived from an EMBL/GenBank/DDBJ whole genome shotgun (WGS) entry which is preliminary data.</text>
</comment>
<reference evidence="1 2" key="1">
    <citation type="submission" date="2018-02" db="EMBL/GenBank/DDBJ databases">
        <title>Draft genome of wild Prunus yedoensis var. nudiflora.</title>
        <authorList>
            <person name="Baek S."/>
            <person name="Kim J.-H."/>
            <person name="Choi K."/>
            <person name="Kim G.-B."/>
            <person name="Cho A."/>
            <person name="Jang H."/>
            <person name="Shin C.-H."/>
            <person name="Yu H.-J."/>
            <person name="Mun J.-H."/>
        </authorList>
    </citation>
    <scope>NUCLEOTIDE SEQUENCE [LARGE SCALE GENOMIC DNA]</scope>
    <source>
        <strain evidence="2">cv. Jeju island</strain>
        <tissue evidence="1">Leaf</tissue>
    </source>
</reference>
<organism evidence="1 2">
    <name type="scientific">Prunus yedoensis var. nudiflora</name>
    <dbReference type="NCBI Taxonomy" id="2094558"/>
    <lineage>
        <taxon>Eukaryota</taxon>
        <taxon>Viridiplantae</taxon>
        <taxon>Streptophyta</taxon>
        <taxon>Embryophyta</taxon>
        <taxon>Tracheophyta</taxon>
        <taxon>Spermatophyta</taxon>
        <taxon>Magnoliopsida</taxon>
        <taxon>eudicotyledons</taxon>
        <taxon>Gunneridae</taxon>
        <taxon>Pentapetalae</taxon>
        <taxon>rosids</taxon>
        <taxon>fabids</taxon>
        <taxon>Rosales</taxon>
        <taxon>Rosaceae</taxon>
        <taxon>Amygdaloideae</taxon>
        <taxon>Amygdaleae</taxon>
        <taxon>Prunus</taxon>
    </lineage>
</organism>
<gene>
    <name evidence="1" type="ORF">Pyn_33244</name>
</gene>
<dbReference type="AlphaFoldDB" id="A0A314YC18"/>
<dbReference type="Proteomes" id="UP000250321">
    <property type="component" value="Unassembled WGS sequence"/>
</dbReference>